<dbReference type="PANTHER" id="PTHR48047:SF61">
    <property type="entry name" value="OS04G0273600 PROTEIN"/>
    <property type="match status" value="1"/>
</dbReference>
<keyword evidence="3 4" id="KW-0808">Transferase</keyword>
<dbReference type="PANTHER" id="PTHR48047">
    <property type="entry name" value="GLYCOSYLTRANSFERASE"/>
    <property type="match status" value="1"/>
</dbReference>
<dbReference type="CDD" id="cd03784">
    <property type="entry name" value="GT1_Gtf-like"/>
    <property type="match status" value="1"/>
</dbReference>
<comment type="caution">
    <text evidence="6">The sequence shown here is derived from an EMBL/GenBank/DDBJ whole genome shotgun (WGS) entry which is preliminary data.</text>
</comment>
<dbReference type="EMBL" id="JACGWJ010000002">
    <property type="protein sequence ID" value="KAL0435459.1"/>
    <property type="molecule type" value="Genomic_DNA"/>
</dbReference>
<name>A0AAW2W0D7_SESRA</name>
<dbReference type="FunFam" id="3.40.50.2000:FF:000064">
    <property type="entry name" value="Glycosyltransferase"/>
    <property type="match status" value="1"/>
</dbReference>
<comment type="similarity">
    <text evidence="1 4">Belongs to the UDP-glycosyltransferase family.</text>
</comment>
<protein>
    <recommendedName>
        <fullName evidence="5">Glycosyltransferase</fullName>
        <ecNumber evidence="5">2.4.1.-</ecNumber>
    </recommendedName>
</protein>
<sequence>MADERPNVVLFPFMAQGHIIPFLALAHHIEQMGYAVTFVNTQLNIKKLQKSLPPPPSSSIKFVVIPFNCADHGLPPETENTDSCRYDLFFRLIEATPTLELPFRKVLSDLIETGEKPLCVVSDLFFGWAADVAHEFGIFHAIFSSSSGFGMACCYSLRLINLPHKHTDSVEFSLPDFPEAGKVHVNQMPFPTLVSWEDDAMTKFQRKNLPKWSSSDALIFNTVEDLDGSGLSFFRRKLRIPVWSIGPILLSRRDTSREAASSLEKCMEWMDKREPKSVLYISFGSQNTISASQMMNLAKALDASSRNFIWAARPPLEADINAEFASDKWLPEGFPQRVHDQGRGLIISRWAPQVKILAHNSVAAFMSHCGWNSVLESLKNGVPLIGWPIAAEQFYNAKLLVEEVGVCVEVARGTNVEVREEDIMEKIEMVMGETEEGKRMRRRAGDVKEMIEEAMRDEGDSKGSSVKAMHEFFADAKSSCFWPTRRNSIGEAKAP</sequence>
<dbReference type="Pfam" id="PF00201">
    <property type="entry name" value="UDPGT"/>
    <property type="match status" value="1"/>
</dbReference>
<dbReference type="Gene3D" id="3.40.50.2000">
    <property type="entry name" value="Glycogen Phosphorylase B"/>
    <property type="match status" value="2"/>
</dbReference>
<evidence type="ECO:0000256" key="1">
    <source>
        <dbReference type="ARBA" id="ARBA00009995"/>
    </source>
</evidence>
<evidence type="ECO:0000256" key="4">
    <source>
        <dbReference type="RuleBase" id="RU003718"/>
    </source>
</evidence>
<gene>
    <name evidence="6" type="ORF">Sradi_0253800</name>
</gene>
<organism evidence="6">
    <name type="scientific">Sesamum radiatum</name>
    <name type="common">Black benniseed</name>
    <dbReference type="NCBI Taxonomy" id="300843"/>
    <lineage>
        <taxon>Eukaryota</taxon>
        <taxon>Viridiplantae</taxon>
        <taxon>Streptophyta</taxon>
        <taxon>Embryophyta</taxon>
        <taxon>Tracheophyta</taxon>
        <taxon>Spermatophyta</taxon>
        <taxon>Magnoliopsida</taxon>
        <taxon>eudicotyledons</taxon>
        <taxon>Gunneridae</taxon>
        <taxon>Pentapetalae</taxon>
        <taxon>asterids</taxon>
        <taxon>lamiids</taxon>
        <taxon>Lamiales</taxon>
        <taxon>Pedaliaceae</taxon>
        <taxon>Sesamum</taxon>
    </lineage>
</organism>
<dbReference type="GO" id="GO:0035251">
    <property type="term" value="F:UDP-glucosyltransferase activity"/>
    <property type="evidence" value="ECO:0007669"/>
    <property type="project" value="TreeGrafter"/>
</dbReference>
<dbReference type="PROSITE" id="PS00375">
    <property type="entry name" value="UDPGT"/>
    <property type="match status" value="1"/>
</dbReference>
<proteinExistence type="inferred from homology"/>
<keyword evidence="2 4" id="KW-0328">Glycosyltransferase</keyword>
<dbReference type="InterPro" id="IPR002213">
    <property type="entry name" value="UDP_glucos_trans"/>
</dbReference>
<dbReference type="InterPro" id="IPR035595">
    <property type="entry name" value="UDP_glycos_trans_CS"/>
</dbReference>
<evidence type="ECO:0000256" key="2">
    <source>
        <dbReference type="ARBA" id="ARBA00022676"/>
    </source>
</evidence>
<evidence type="ECO:0000256" key="5">
    <source>
        <dbReference type="RuleBase" id="RU362057"/>
    </source>
</evidence>
<dbReference type="EC" id="2.4.1.-" evidence="5"/>
<dbReference type="AlphaFoldDB" id="A0AAW2W0D7"/>
<dbReference type="SUPFAM" id="SSF53756">
    <property type="entry name" value="UDP-Glycosyltransferase/glycogen phosphorylase"/>
    <property type="match status" value="1"/>
</dbReference>
<dbReference type="FunFam" id="3.40.50.2000:FF:000103">
    <property type="entry name" value="Glycosyltransferase"/>
    <property type="match status" value="1"/>
</dbReference>
<evidence type="ECO:0000313" key="6">
    <source>
        <dbReference type="EMBL" id="KAL0435459.1"/>
    </source>
</evidence>
<accession>A0AAW2W0D7</accession>
<reference evidence="6" key="2">
    <citation type="journal article" date="2024" name="Plant">
        <title>Genomic evolution and insights into agronomic trait innovations of Sesamum species.</title>
        <authorList>
            <person name="Miao H."/>
            <person name="Wang L."/>
            <person name="Qu L."/>
            <person name="Liu H."/>
            <person name="Sun Y."/>
            <person name="Le M."/>
            <person name="Wang Q."/>
            <person name="Wei S."/>
            <person name="Zheng Y."/>
            <person name="Lin W."/>
            <person name="Duan Y."/>
            <person name="Cao H."/>
            <person name="Xiong S."/>
            <person name="Wang X."/>
            <person name="Wei L."/>
            <person name="Li C."/>
            <person name="Ma Q."/>
            <person name="Ju M."/>
            <person name="Zhao R."/>
            <person name="Li G."/>
            <person name="Mu C."/>
            <person name="Tian Q."/>
            <person name="Mei H."/>
            <person name="Zhang T."/>
            <person name="Gao T."/>
            <person name="Zhang H."/>
        </authorList>
    </citation>
    <scope>NUCLEOTIDE SEQUENCE</scope>
    <source>
        <strain evidence="6">G02</strain>
    </source>
</reference>
<evidence type="ECO:0000256" key="3">
    <source>
        <dbReference type="ARBA" id="ARBA00022679"/>
    </source>
</evidence>
<reference evidence="6" key="1">
    <citation type="submission" date="2020-06" db="EMBL/GenBank/DDBJ databases">
        <authorList>
            <person name="Li T."/>
            <person name="Hu X."/>
            <person name="Zhang T."/>
            <person name="Song X."/>
            <person name="Zhang H."/>
            <person name="Dai N."/>
            <person name="Sheng W."/>
            <person name="Hou X."/>
            <person name="Wei L."/>
        </authorList>
    </citation>
    <scope>NUCLEOTIDE SEQUENCE</scope>
    <source>
        <strain evidence="6">G02</strain>
        <tissue evidence="6">Leaf</tissue>
    </source>
</reference>